<dbReference type="RefSeq" id="WP_253667334.1">
    <property type="nucleotide sequence ID" value="NZ_JAMTCP010000001.1"/>
</dbReference>
<reference evidence="1 2" key="1">
    <citation type="submission" date="2022-06" db="EMBL/GenBank/DDBJ databases">
        <title>Genomic Encyclopedia of Archaeal and Bacterial Type Strains, Phase II (KMG-II): from individual species to whole genera.</title>
        <authorList>
            <person name="Goeker M."/>
        </authorList>
    </citation>
    <scope>NUCLEOTIDE SEQUENCE [LARGE SCALE GENOMIC DNA]</scope>
    <source>
        <strain evidence="1 2">DSM 40477</strain>
    </source>
</reference>
<accession>A0ABT1HLE4</accession>
<keyword evidence="2" id="KW-1185">Reference proteome</keyword>
<evidence type="ECO:0000313" key="1">
    <source>
        <dbReference type="EMBL" id="MCP2256325.1"/>
    </source>
</evidence>
<dbReference type="Proteomes" id="UP001205311">
    <property type="component" value="Unassembled WGS sequence"/>
</dbReference>
<dbReference type="EMBL" id="JAMTCP010000001">
    <property type="protein sequence ID" value="MCP2256325.1"/>
    <property type="molecule type" value="Genomic_DNA"/>
</dbReference>
<name>A0ABT1HLE4_STRSD</name>
<evidence type="ECO:0008006" key="3">
    <source>
        <dbReference type="Google" id="ProtNLM"/>
    </source>
</evidence>
<protein>
    <recommendedName>
        <fullName evidence="3">DUF1883 domain-containing protein</fullName>
    </recommendedName>
</protein>
<proteinExistence type="predicted"/>
<organism evidence="1 2">
    <name type="scientific">Streptoalloteichus tenebrarius (strain ATCC 17920 / DSM 40477 / JCM 4838 / CBS 697.72 / NBRC 16177 / NCIMB 11028 / NRRL B-12390 / A12253. 1 / ISP 5477)</name>
    <name type="common">Streptomyces tenebrarius</name>
    <dbReference type="NCBI Taxonomy" id="1933"/>
    <lineage>
        <taxon>Bacteria</taxon>
        <taxon>Bacillati</taxon>
        <taxon>Actinomycetota</taxon>
        <taxon>Actinomycetes</taxon>
        <taxon>Pseudonocardiales</taxon>
        <taxon>Pseudonocardiaceae</taxon>
        <taxon>Streptoalloteichus</taxon>
    </lineage>
</organism>
<gene>
    <name evidence="1" type="ORF">LX15_000008</name>
</gene>
<sequence length="123" mass="14371">MVVKWRPPQPLNSTRHLVRLFRIERGRRVLRFEHTEPEDDDYWHIVPGGPEVYATAYAHAYFLKHHIPAGQRWIIVVDVLPTRQGDSPQRLCEVHLTVPPEDDIAEKRIGPPQPILSYLLRTP</sequence>
<comment type="caution">
    <text evidence="1">The sequence shown here is derived from an EMBL/GenBank/DDBJ whole genome shotgun (WGS) entry which is preliminary data.</text>
</comment>
<evidence type="ECO:0000313" key="2">
    <source>
        <dbReference type="Proteomes" id="UP001205311"/>
    </source>
</evidence>